<dbReference type="EMBL" id="CM029038">
    <property type="protein sequence ID" value="KAG2653495.1"/>
    <property type="molecule type" value="Genomic_DNA"/>
</dbReference>
<dbReference type="GO" id="GO:0031369">
    <property type="term" value="F:translation initiation factor binding"/>
    <property type="evidence" value="ECO:0007669"/>
    <property type="project" value="InterPro"/>
</dbReference>
<evidence type="ECO:0000256" key="5">
    <source>
        <dbReference type="SAM" id="MobiDB-lite"/>
    </source>
</evidence>
<protein>
    <recommendedName>
        <fullName evidence="4">Eukaryotic translation initiation factor 3 subunit C</fullName>
        <shortName evidence="4">eIF3c</shortName>
    </recommendedName>
    <alternativeName>
        <fullName evidence="4">Eukaryotic translation initiation factor 3 subunit 8</fullName>
    </alternativeName>
    <alternativeName>
        <fullName evidence="4">eIF3 p110</fullName>
    </alternativeName>
</protein>
<reference evidence="7" key="1">
    <citation type="submission" date="2020-05" db="EMBL/GenBank/DDBJ databases">
        <title>WGS assembly of Panicum virgatum.</title>
        <authorList>
            <person name="Lovell J.T."/>
            <person name="Jenkins J."/>
            <person name="Shu S."/>
            <person name="Juenger T.E."/>
            <person name="Schmutz J."/>
        </authorList>
    </citation>
    <scope>NUCLEOTIDE SEQUENCE</scope>
    <source>
        <strain evidence="7">AP13</strain>
    </source>
</reference>
<proteinExistence type="inferred from homology"/>
<dbReference type="HAMAP" id="MF_03002">
    <property type="entry name" value="eIF3c"/>
    <property type="match status" value="1"/>
</dbReference>
<dbReference type="GO" id="GO:0016282">
    <property type="term" value="C:eukaryotic 43S preinitiation complex"/>
    <property type="evidence" value="ECO:0007669"/>
    <property type="project" value="UniProtKB-UniRule"/>
</dbReference>
<evidence type="ECO:0000256" key="4">
    <source>
        <dbReference type="HAMAP-Rule" id="MF_03002"/>
    </source>
</evidence>
<dbReference type="PANTHER" id="PTHR13937">
    <property type="entry name" value="EUKARYOTIC TRANSLATION INITATION FACTOR 3, SUBUNIT 8 EIF3S8 -RELATED"/>
    <property type="match status" value="1"/>
</dbReference>
<dbReference type="GO" id="GO:0005852">
    <property type="term" value="C:eukaryotic translation initiation factor 3 complex"/>
    <property type="evidence" value="ECO:0007669"/>
    <property type="project" value="UniProtKB-UniRule"/>
</dbReference>
<feature type="compositionally biased region" description="Acidic residues" evidence="5">
    <location>
        <begin position="12"/>
        <end position="31"/>
    </location>
</feature>
<keyword evidence="1 4" id="KW-0963">Cytoplasm</keyword>
<feature type="domain" description="Eukaryotic translation initiation factor 3 subunit C N-terminal" evidence="6">
    <location>
        <begin position="50"/>
        <end position="658"/>
    </location>
</feature>
<evidence type="ECO:0000256" key="1">
    <source>
        <dbReference type="ARBA" id="ARBA00022490"/>
    </source>
</evidence>
<dbReference type="InterPro" id="IPR027516">
    <property type="entry name" value="EIF3C"/>
</dbReference>
<organism evidence="7 8">
    <name type="scientific">Panicum virgatum</name>
    <name type="common">Blackwell switchgrass</name>
    <dbReference type="NCBI Taxonomy" id="38727"/>
    <lineage>
        <taxon>Eukaryota</taxon>
        <taxon>Viridiplantae</taxon>
        <taxon>Streptophyta</taxon>
        <taxon>Embryophyta</taxon>
        <taxon>Tracheophyta</taxon>
        <taxon>Spermatophyta</taxon>
        <taxon>Magnoliopsida</taxon>
        <taxon>Liliopsida</taxon>
        <taxon>Poales</taxon>
        <taxon>Poaceae</taxon>
        <taxon>PACMAD clade</taxon>
        <taxon>Panicoideae</taxon>
        <taxon>Panicodae</taxon>
        <taxon>Paniceae</taxon>
        <taxon>Panicinae</taxon>
        <taxon>Panicum</taxon>
        <taxon>Panicum sect. Hiantes</taxon>
    </lineage>
</organism>
<gene>
    <name evidence="7" type="ORF">PVAP13_1NG459400</name>
</gene>
<evidence type="ECO:0000313" key="7">
    <source>
        <dbReference type="EMBL" id="KAG2653495.1"/>
    </source>
</evidence>
<comment type="subunit">
    <text evidence="4">Component of the eukaryotic translation initiation factor 3 (eIF-3) complex.</text>
</comment>
<dbReference type="AlphaFoldDB" id="A0A8T0X218"/>
<evidence type="ECO:0000256" key="2">
    <source>
        <dbReference type="ARBA" id="ARBA00022540"/>
    </source>
</evidence>
<keyword evidence="3 4" id="KW-0648">Protein biosynthesis</keyword>
<comment type="function">
    <text evidence="4">Component of the eukaryotic translation initiation factor 3 (eIF-3) complex, which is involved in protein synthesis of a specialized repertoire of mRNAs and, together with other initiation factors, stimulates binding of mRNA and methionyl-tRNAi to the 40S ribosome. The eIF-3 complex specifically targets and initiates translation of a subset of mRNAs involved in cell proliferation.</text>
</comment>
<dbReference type="GO" id="GO:0003743">
    <property type="term" value="F:translation initiation factor activity"/>
    <property type="evidence" value="ECO:0007669"/>
    <property type="project" value="UniProtKB-UniRule"/>
</dbReference>
<keyword evidence="8" id="KW-1185">Reference proteome</keyword>
<dbReference type="Proteomes" id="UP000823388">
    <property type="component" value="Chromosome 1N"/>
</dbReference>
<comment type="caution">
    <text evidence="7">The sequence shown here is derived from an EMBL/GenBank/DDBJ whole genome shotgun (WGS) entry which is preliminary data.</text>
</comment>
<evidence type="ECO:0000313" key="8">
    <source>
        <dbReference type="Proteomes" id="UP000823388"/>
    </source>
</evidence>
<feature type="region of interest" description="Disordered" evidence="5">
    <location>
        <begin position="175"/>
        <end position="230"/>
    </location>
</feature>
<dbReference type="GO" id="GO:0003723">
    <property type="term" value="F:RNA binding"/>
    <property type="evidence" value="ECO:0007669"/>
    <property type="project" value="InterPro"/>
</dbReference>
<dbReference type="Pfam" id="PF05470">
    <property type="entry name" value="eIF-3c_N"/>
    <property type="match status" value="1"/>
</dbReference>
<dbReference type="GO" id="GO:0001732">
    <property type="term" value="P:formation of cytoplasmic translation initiation complex"/>
    <property type="evidence" value="ECO:0007669"/>
    <property type="project" value="UniProtKB-UniRule"/>
</dbReference>
<dbReference type="PANTHER" id="PTHR13937:SF0">
    <property type="entry name" value="EUKARYOTIC TRANSLATION INITIATION FACTOR 3 SUBUNIT C-RELATED"/>
    <property type="match status" value="1"/>
</dbReference>
<keyword evidence="2 4" id="KW-0396">Initiation factor</keyword>
<comment type="similarity">
    <text evidence="4">Belongs to the eIF-3 subunit C family.</text>
</comment>
<evidence type="ECO:0000259" key="6">
    <source>
        <dbReference type="Pfam" id="PF05470"/>
    </source>
</evidence>
<feature type="compositionally biased region" description="Acidic residues" evidence="5">
    <location>
        <begin position="213"/>
        <end position="227"/>
    </location>
</feature>
<name>A0A8T0X218_PANVG</name>
<comment type="subcellular location">
    <subcellularLocation>
        <location evidence="4">Cytoplasm</location>
    </subcellularLocation>
</comment>
<evidence type="ECO:0000256" key="3">
    <source>
        <dbReference type="ARBA" id="ARBA00022917"/>
    </source>
</evidence>
<dbReference type="GO" id="GO:0033290">
    <property type="term" value="C:eukaryotic 48S preinitiation complex"/>
    <property type="evidence" value="ECO:0007669"/>
    <property type="project" value="UniProtKB-UniRule"/>
</dbReference>
<sequence>MQASRFWGQGDSESEEEEEEVESEQGSDSEDDVNRGTGGRGIQNRYLKTQEDDSDESDSGHRVIRSLKDKRNEEMRSIVDQMRNAMKINDWVSLQESFEKLNKHLEKVVRVNESTEIPKMYIKALVLLEDFLAEALANKEAKKKMSSSNSRAFNAMKQKLKKNNKQYEEQIQKCREHPESFEDEAADVKDEDDNDDDVDSDGEIEDPEKIDTSESEVDAEDGDEDDNNGWIRKLNKKDKMMDKQFFKDPSEITWDIVDKKLKEIVASRGKKGTGRIERVEQLTFLTRVAKTPAQKLEILFHVISAQFDVNPSLLGHMPVNVWKKCVNNMLLVLDILQQYPNIVVDTSLEPDEKETQKGADFNGTIHVTGDLVAFLERLDTEFFKTLQCSDPYTKDYVQRLREEPLFLVVAQNVQDYLERVGNLKAAAKVALRRVELVYYKPQEVYDSMRKLAEQPEDSVEEGDAETVDEHLAMDGNRGPPPFVVIPEVVPRKPTFPESGKALMDGLMSLIYKYGDERTKARAMLCDIYHHAISDEFSVARDLLLMSHLQDGVQLMDISSQILFNRVMAQLGLCAFRAGLINEAHGCLTELYSTGRVKELLAQGVQQSRYHEKTPEQERLERRRQMPYHMHINLELLEATHLICAMLIEVPNMAASTYDKRRPMSKTFRRLLEVSERQTFVGPPENVRDHVMAATRALNKGDHQKAFSVISSLEIWKLLRNREASC</sequence>
<accession>A0A8T0X218</accession>
<feature type="compositionally biased region" description="Basic and acidic residues" evidence="5">
    <location>
        <begin position="58"/>
        <end position="71"/>
    </location>
</feature>
<feature type="region of interest" description="Disordered" evidence="5">
    <location>
        <begin position="1"/>
        <end position="71"/>
    </location>
</feature>
<dbReference type="InterPro" id="IPR008905">
    <property type="entry name" value="EIF3C_N_dom"/>
</dbReference>
<feature type="compositionally biased region" description="Acidic residues" evidence="5">
    <location>
        <begin position="181"/>
        <end position="206"/>
    </location>
</feature>